<dbReference type="InterPro" id="IPR036922">
    <property type="entry name" value="Rieske_2Fe-2S_sf"/>
</dbReference>
<keyword evidence="2" id="KW-0001">2Fe-2S</keyword>
<dbReference type="InterPro" id="IPR050584">
    <property type="entry name" value="Cholesterol_7-desaturase"/>
</dbReference>
<evidence type="ECO:0000256" key="6">
    <source>
        <dbReference type="ARBA" id="ARBA00023004"/>
    </source>
</evidence>
<keyword evidence="4" id="KW-0442">Lipid degradation</keyword>
<dbReference type="PANTHER" id="PTHR21266">
    <property type="entry name" value="IRON-SULFUR DOMAIN CONTAINING PROTEIN"/>
    <property type="match status" value="1"/>
</dbReference>
<dbReference type="Pfam" id="PF00355">
    <property type="entry name" value="Rieske"/>
    <property type="match status" value="1"/>
</dbReference>
<protein>
    <recommendedName>
        <fullName evidence="9">Rieske-type oxygenase</fullName>
    </recommendedName>
</protein>
<evidence type="ECO:0000256" key="7">
    <source>
        <dbReference type="ARBA" id="ARBA00023014"/>
    </source>
</evidence>
<feature type="domain" description="Rieske" evidence="12">
    <location>
        <begin position="29"/>
        <end position="129"/>
    </location>
</feature>
<dbReference type="SUPFAM" id="SSF50022">
    <property type="entry name" value="ISP domain"/>
    <property type="match status" value="1"/>
</dbReference>
<evidence type="ECO:0000313" key="13">
    <source>
        <dbReference type="EMBL" id="GAA0378128.1"/>
    </source>
</evidence>
<evidence type="ECO:0000256" key="1">
    <source>
        <dbReference type="ARBA" id="ARBA00001962"/>
    </source>
</evidence>
<name>A0ABP3HRQ1_9ACTN</name>
<evidence type="ECO:0000256" key="2">
    <source>
        <dbReference type="ARBA" id="ARBA00022714"/>
    </source>
</evidence>
<dbReference type="PANTHER" id="PTHR21266:SF60">
    <property type="entry name" value="3-KETOSTEROID-9-ALPHA-MONOOXYGENASE, OXYGENASE COMPONENT"/>
    <property type="match status" value="1"/>
</dbReference>
<comment type="subunit">
    <text evidence="10">Homotrimer. The two-component system 3-ketosteroid-9-alpha-monooxygenase is composed of an oxygenase component KshA and a reductase component KshB.</text>
</comment>
<evidence type="ECO:0000256" key="9">
    <source>
        <dbReference type="ARBA" id="ARBA00030944"/>
    </source>
</evidence>
<dbReference type="EMBL" id="BAAABW010000039">
    <property type="protein sequence ID" value="GAA0378128.1"/>
    <property type="molecule type" value="Genomic_DNA"/>
</dbReference>
<keyword evidence="5" id="KW-0560">Oxidoreductase</keyword>
<evidence type="ECO:0000256" key="4">
    <source>
        <dbReference type="ARBA" id="ARBA00022963"/>
    </source>
</evidence>
<keyword evidence="7" id="KW-0411">Iron-sulfur</keyword>
<evidence type="ECO:0000256" key="3">
    <source>
        <dbReference type="ARBA" id="ARBA00022723"/>
    </source>
</evidence>
<dbReference type="InterPro" id="IPR045605">
    <property type="entry name" value="KshA-like_C"/>
</dbReference>
<organism evidence="13 14">
    <name type="scientific">Streptomyces blastmyceticus</name>
    <dbReference type="NCBI Taxonomy" id="68180"/>
    <lineage>
        <taxon>Bacteria</taxon>
        <taxon>Bacillati</taxon>
        <taxon>Actinomycetota</taxon>
        <taxon>Actinomycetes</taxon>
        <taxon>Kitasatosporales</taxon>
        <taxon>Streptomycetaceae</taxon>
        <taxon>Streptomyces</taxon>
    </lineage>
</organism>
<keyword evidence="6" id="KW-0408">Iron</keyword>
<dbReference type="PROSITE" id="PS51296">
    <property type="entry name" value="RIESKE"/>
    <property type="match status" value="1"/>
</dbReference>
<dbReference type="Gene3D" id="3.90.380.10">
    <property type="entry name" value="Naphthalene 1,2-dioxygenase Alpha Subunit, Chain A, domain 1"/>
    <property type="match status" value="1"/>
</dbReference>
<dbReference type="InterPro" id="IPR017941">
    <property type="entry name" value="Rieske_2Fe-2S"/>
</dbReference>
<evidence type="ECO:0000256" key="8">
    <source>
        <dbReference type="ARBA" id="ARBA00023221"/>
    </source>
</evidence>
<evidence type="ECO:0000256" key="11">
    <source>
        <dbReference type="SAM" id="MobiDB-lite"/>
    </source>
</evidence>
<feature type="compositionally biased region" description="Basic and acidic residues" evidence="11">
    <location>
        <begin position="7"/>
        <end position="20"/>
    </location>
</feature>
<dbReference type="Gene3D" id="2.102.10.10">
    <property type="entry name" value="Rieske [2Fe-2S] iron-sulphur domain"/>
    <property type="match status" value="1"/>
</dbReference>
<evidence type="ECO:0000259" key="12">
    <source>
        <dbReference type="PROSITE" id="PS51296"/>
    </source>
</evidence>
<proteinExistence type="predicted"/>
<keyword evidence="3" id="KW-0479">Metal-binding</keyword>
<gene>
    <name evidence="13" type="ORF">GCM10010319_65830</name>
</gene>
<evidence type="ECO:0000313" key="14">
    <source>
        <dbReference type="Proteomes" id="UP001500063"/>
    </source>
</evidence>
<sequence>MGADLPGSRDRRRTSDEPKRELPYPSSWFFLALSRELVPGRVLTRRLAGEDVVVYRTGDGQPYAVRPYCPHLGAHLGSGGTVEGRNLVCPFHHFAFAPDGTCVAVPHGRPPRARLEHHTVRERNGFVFVWYAPDGSPPTWDAPETAPAGVLATASWGTEVRAHVQELTENTLDYRHLSVVHHVTLRELEPPRAKGPYIRSRLRLGPAGPGPLTRFQVDHSFLVAGMGCLRIEQPLPHIGLVIYLWALHTPTGPAGTRLQLAVACADIHRPGATGTPLMRRSLHRAVARGMLGISVRKVQDDVRIWNAKRYEPRPRLTVGDEAIGLYRHWVRQFYPPS</sequence>
<comment type="caution">
    <text evidence="13">The sequence shown here is derived from an EMBL/GenBank/DDBJ whole genome shotgun (WGS) entry which is preliminary data.</text>
</comment>
<dbReference type="CDD" id="cd03469">
    <property type="entry name" value="Rieske_RO_Alpha_N"/>
    <property type="match status" value="1"/>
</dbReference>
<feature type="region of interest" description="Disordered" evidence="11">
    <location>
        <begin position="1"/>
        <end position="20"/>
    </location>
</feature>
<keyword evidence="8" id="KW-0443">Lipid metabolism</keyword>
<evidence type="ECO:0000256" key="10">
    <source>
        <dbReference type="ARBA" id="ARBA00046982"/>
    </source>
</evidence>
<reference evidence="14" key="1">
    <citation type="journal article" date="2019" name="Int. J. Syst. Evol. Microbiol.">
        <title>The Global Catalogue of Microorganisms (GCM) 10K type strain sequencing project: providing services to taxonomists for standard genome sequencing and annotation.</title>
        <authorList>
            <consortium name="The Broad Institute Genomics Platform"/>
            <consortium name="The Broad Institute Genome Sequencing Center for Infectious Disease"/>
            <person name="Wu L."/>
            <person name="Ma J."/>
        </authorList>
    </citation>
    <scope>NUCLEOTIDE SEQUENCE [LARGE SCALE GENOMIC DNA]</scope>
    <source>
        <strain evidence="14">JCM 4565</strain>
    </source>
</reference>
<evidence type="ECO:0000256" key="5">
    <source>
        <dbReference type="ARBA" id="ARBA00023002"/>
    </source>
</evidence>
<keyword evidence="8" id="KW-0753">Steroid metabolism</keyword>
<dbReference type="Proteomes" id="UP001500063">
    <property type="component" value="Unassembled WGS sequence"/>
</dbReference>
<accession>A0ABP3HRQ1</accession>
<dbReference type="Pfam" id="PF19298">
    <property type="entry name" value="KshA_C"/>
    <property type="match status" value="1"/>
</dbReference>
<dbReference type="SUPFAM" id="SSF55961">
    <property type="entry name" value="Bet v1-like"/>
    <property type="match status" value="1"/>
</dbReference>
<keyword evidence="14" id="KW-1185">Reference proteome</keyword>
<comment type="cofactor">
    <cofactor evidence="1">
        <name>Fe cation</name>
        <dbReference type="ChEBI" id="CHEBI:24875"/>
    </cofactor>
</comment>